<keyword evidence="2" id="KW-1185">Reference proteome</keyword>
<accession>A0A1B9F6M5</accession>
<dbReference type="InterPro" id="IPR027463">
    <property type="entry name" value="AcrB_DN_DC_subdom"/>
</dbReference>
<dbReference type="Proteomes" id="UP000093080">
    <property type="component" value="Unassembled WGS sequence"/>
</dbReference>
<dbReference type="PANTHER" id="PTHR32063:SF0">
    <property type="entry name" value="SWARMING MOTILITY PROTEIN SWRC"/>
    <property type="match status" value="1"/>
</dbReference>
<dbReference type="STRING" id="1156395.DBT_0938"/>
<protein>
    <submittedName>
        <fullName evidence="1">Cobalt-zinc-cadmium resistance protein CzcA/CusA</fullName>
    </submittedName>
</protein>
<comment type="caution">
    <text evidence="1">The sequence shown here is derived from an EMBL/GenBank/DDBJ whole genome shotgun (WGS) entry which is preliminary data.</text>
</comment>
<dbReference type="PATRIC" id="fig|1156395.6.peg.954"/>
<dbReference type="Gene3D" id="3.30.2090.10">
    <property type="entry name" value="Multidrug efflux transporter AcrB TolC docking domain, DN and DC subdomains"/>
    <property type="match status" value="1"/>
</dbReference>
<reference evidence="1 2" key="1">
    <citation type="submission" date="2016-06" db="EMBL/GenBank/DDBJ databases">
        <title>Respiratory ammonification of nitrate coupled to the oxidation of elemental sulfur in deep-sea autotrophic thermophilic bacteria.</title>
        <authorList>
            <person name="Slobodkina G.B."/>
            <person name="Mardanov A.V."/>
            <person name="Ravin N.V."/>
            <person name="Frolova A.A."/>
            <person name="Viryasiv M.B."/>
            <person name="Chernyh N.A."/>
            <person name="Bonch-Osmolovskaya E.A."/>
            <person name="Slobodkin A.I."/>
        </authorList>
    </citation>
    <scope>NUCLEOTIDE SEQUENCE [LARGE SCALE GENOMIC DNA]</scope>
    <source>
        <strain evidence="1 2">S69</strain>
    </source>
</reference>
<dbReference type="PANTHER" id="PTHR32063">
    <property type="match status" value="1"/>
</dbReference>
<dbReference type="EMBL" id="MAGO01000004">
    <property type="protein sequence ID" value="OCC15587.1"/>
    <property type="molecule type" value="Genomic_DNA"/>
</dbReference>
<sequence>MSFTHWMQRHHRFILFLITVLSVGGIVVSFQMPVALFPHVDFPRVVISLEAGDRPADQMVIEVTQPVEEAIRAVPGVRSVRSTTSRGSADISVNFDWGEDMVSAMLQVESYINQVRSSLPPGTSFTVRRMDPTVFPVLAYSLTSDKLSLVELRDIALYQLRPLLSTVRGVAKIGVQGGAEAEYQVMVDPDRIDALGLTIDDVARALSASNVIQAVGRMEDHYKLYLGISDTRLRGLKDIEETIVRSGEDGLCALKTLQPCLRQLALSGYG</sequence>
<organism evidence="1 2">
    <name type="scientific">Dissulfuribacter thermophilus</name>
    <dbReference type="NCBI Taxonomy" id="1156395"/>
    <lineage>
        <taxon>Bacteria</taxon>
        <taxon>Pseudomonadati</taxon>
        <taxon>Thermodesulfobacteriota</taxon>
        <taxon>Dissulfuribacteria</taxon>
        <taxon>Dissulfuribacterales</taxon>
        <taxon>Dissulfuribacteraceae</taxon>
        <taxon>Dissulfuribacter</taxon>
    </lineage>
</organism>
<dbReference type="SUPFAM" id="SSF82714">
    <property type="entry name" value="Multidrug efflux transporter AcrB TolC docking domain, DN and DC subdomains"/>
    <property type="match status" value="1"/>
</dbReference>
<dbReference type="Gene3D" id="3.30.70.1430">
    <property type="entry name" value="Multidrug efflux transporter AcrB pore domain"/>
    <property type="match status" value="1"/>
</dbReference>
<dbReference type="InterPro" id="IPR001036">
    <property type="entry name" value="Acrflvin-R"/>
</dbReference>
<dbReference type="GO" id="GO:0005886">
    <property type="term" value="C:plasma membrane"/>
    <property type="evidence" value="ECO:0007669"/>
    <property type="project" value="TreeGrafter"/>
</dbReference>
<dbReference type="GO" id="GO:0042910">
    <property type="term" value="F:xenobiotic transmembrane transporter activity"/>
    <property type="evidence" value="ECO:0007669"/>
    <property type="project" value="TreeGrafter"/>
</dbReference>
<dbReference type="AlphaFoldDB" id="A0A1B9F6M5"/>
<evidence type="ECO:0000313" key="2">
    <source>
        <dbReference type="Proteomes" id="UP000093080"/>
    </source>
</evidence>
<dbReference type="Gene3D" id="3.30.70.1320">
    <property type="entry name" value="Multidrug efflux transporter AcrB pore domain like"/>
    <property type="match status" value="1"/>
</dbReference>
<name>A0A1B9F6M5_9BACT</name>
<evidence type="ECO:0000313" key="1">
    <source>
        <dbReference type="EMBL" id="OCC15587.1"/>
    </source>
</evidence>
<dbReference type="Gene3D" id="1.20.1640.10">
    <property type="entry name" value="Multidrug efflux transporter AcrB transmembrane domain"/>
    <property type="match status" value="1"/>
</dbReference>
<dbReference type="Pfam" id="PF00873">
    <property type="entry name" value="ACR_tran"/>
    <property type="match status" value="1"/>
</dbReference>
<gene>
    <name evidence="1" type="ORF">DBT_0938</name>
</gene>
<proteinExistence type="predicted"/>
<dbReference type="SUPFAM" id="SSF82693">
    <property type="entry name" value="Multidrug efflux transporter AcrB pore domain, PN1, PN2, PC1 and PC2 subdomains"/>
    <property type="match status" value="2"/>
</dbReference>